<evidence type="ECO:0000256" key="1">
    <source>
        <dbReference type="SAM" id="MobiDB-lite"/>
    </source>
</evidence>
<feature type="region of interest" description="Disordered" evidence="1">
    <location>
        <begin position="85"/>
        <end position="106"/>
    </location>
</feature>
<accession>A0A1N7E839</accession>
<dbReference type="EMBL" id="FTNO01000005">
    <property type="protein sequence ID" value="SIR84115.1"/>
    <property type="molecule type" value="Genomic_DNA"/>
</dbReference>
<evidence type="ECO:0000313" key="3">
    <source>
        <dbReference type="EMBL" id="SIR84115.1"/>
    </source>
</evidence>
<name>A0A1N7E839_9EURY</name>
<dbReference type="AlphaFoldDB" id="A0A1N7E839"/>
<keyword evidence="4" id="KW-1185">Reference proteome</keyword>
<protein>
    <submittedName>
        <fullName evidence="3">Uncharacterized protein</fullName>
    </submittedName>
</protein>
<gene>
    <name evidence="3" type="ORF">SAMN05421858_4096</name>
</gene>
<sequence>MSGRRSGSNQINKLNHETIIICVVLLSVLAVSVVFGAMVGTNVASSTVQSGPPAGDFAPIEDTADACVPDEGDTVLWHLERYGTGCPEQTGGSPVGKRTNGIDSSP</sequence>
<reference evidence="4" key="1">
    <citation type="submission" date="2017-01" db="EMBL/GenBank/DDBJ databases">
        <authorList>
            <person name="Varghese N."/>
            <person name="Submissions S."/>
        </authorList>
    </citation>
    <scope>NUCLEOTIDE SEQUENCE [LARGE SCALE GENOMIC DNA]</scope>
    <source>
        <strain evidence="4">CGMCC 1.7737</strain>
    </source>
</reference>
<keyword evidence="2" id="KW-0812">Transmembrane</keyword>
<feature type="transmembrane region" description="Helical" evidence="2">
    <location>
        <begin position="20"/>
        <end position="40"/>
    </location>
</feature>
<keyword evidence="2" id="KW-1133">Transmembrane helix</keyword>
<organism evidence="3 4">
    <name type="scientific">Haladaptatus litoreus</name>
    <dbReference type="NCBI Taxonomy" id="553468"/>
    <lineage>
        <taxon>Archaea</taxon>
        <taxon>Methanobacteriati</taxon>
        <taxon>Methanobacteriota</taxon>
        <taxon>Stenosarchaea group</taxon>
        <taxon>Halobacteria</taxon>
        <taxon>Halobacteriales</taxon>
        <taxon>Haladaptataceae</taxon>
        <taxon>Haladaptatus</taxon>
    </lineage>
</organism>
<evidence type="ECO:0000256" key="2">
    <source>
        <dbReference type="SAM" id="Phobius"/>
    </source>
</evidence>
<evidence type="ECO:0000313" key="4">
    <source>
        <dbReference type="Proteomes" id="UP000186914"/>
    </source>
</evidence>
<dbReference type="OrthoDB" id="382647at2157"/>
<dbReference type="Proteomes" id="UP000186914">
    <property type="component" value="Unassembled WGS sequence"/>
</dbReference>
<dbReference type="RefSeq" id="WP_139328943.1">
    <property type="nucleotide sequence ID" value="NZ_FTNO01000005.1"/>
</dbReference>
<keyword evidence="2" id="KW-0472">Membrane</keyword>
<proteinExistence type="predicted"/>